<name>A0A444RK45_VERDA</name>
<dbReference type="Proteomes" id="UP000288725">
    <property type="component" value="Unassembled WGS sequence"/>
</dbReference>
<protein>
    <submittedName>
        <fullName evidence="1">Uncharacterized protein</fullName>
    </submittedName>
</protein>
<organism evidence="1 2">
    <name type="scientific">Verticillium dahliae</name>
    <name type="common">Verticillium wilt</name>
    <dbReference type="NCBI Taxonomy" id="27337"/>
    <lineage>
        <taxon>Eukaryota</taxon>
        <taxon>Fungi</taxon>
        <taxon>Dikarya</taxon>
        <taxon>Ascomycota</taxon>
        <taxon>Pezizomycotina</taxon>
        <taxon>Sordariomycetes</taxon>
        <taxon>Hypocreomycetidae</taxon>
        <taxon>Glomerellales</taxon>
        <taxon>Plectosphaerellaceae</taxon>
        <taxon>Verticillium</taxon>
    </lineage>
</organism>
<evidence type="ECO:0000313" key="2">
    <source>
        <dbReference type="Proteomes" id="UP000288725"/>
    </source>
</evidence>
<proteinExistence type="predicted"/>
<accession>A0A444RK45</accession>
<dbReference type="EMBL" id="RSDZ01000212">
    <property type="protein sequence ID" value="RXG41474.1"/>
    <property type="molecule type" value="Genomic_DNA"/>
</dbReference>
<sequence length="110" mass="12927">MGRHRVNILNTSTARDNCRTLNDSPIWQTVGETENTLTLPCRAPEPQRQYYTDRQPTLWPPTSVLRRRIGSPPLPREAINLWRKCYASLNFKDHLINMQYVYLPSPFPHH</sequence>
<reference evidence="1 2" key="1">
    <citation type="submission" date="2018-12" db="EMBL/GenBank/DDBJ databases">
        <title>Genome of Verticillium dahliae isolate Getta Getta.</title>
        <authorList>
            <person name="Gardiner D.M."/>
        </authorList>
    </citation>
    <scope>NUCLEOTIDE SEQUENCE [LARGE SCALE GENOMIC DNA]</scope>
    <source>
        <strain evidence="1 2">Getta Getta</strain>
    </source>
</reference>
<evidence type="ECO:0000313" key="1">
    <source>
        <dbReference type="EMBL" id="RXG41474.1"/>
    </source>
</evidence>
<gene>
    <name evidence="1" type="ORF">VDGE_30805</name>
</gene>
<comment type="caution">
    <text evidence="1">The sequence shown here is derived from an EMBL/GenBank/DDBJ whole genome shotgun (WGS) entry which is preliminary data.</text>
</comment>
<dbReference type="AlphaFoldDB" id="A0A444RK45"/>